<organism evidence="1 2">
    <name type="scientific">Candidatus Paraprevotella stercoravium</name>
    <dbReference type="NCBI Taxonomy" id="2838725"/>
    <lineage>
        <taxon>Bacteria</taxon>
        <taxon>Pseudomonadati</taxon>
        <taxon>Bacteroidota</taxon>
        <taxon>Bacteroidia</taxon>
        <taxon>Bacteroidales</taxon>
        <taxon>Prevotellaceae</taxon>
        <taxon>Paraprevotella</taxon>
    </lineage>
</organism>
<dbReference type="SUPFAM" id="SSF46626">
    <property type="entry name" value="Cytochrome c"/>
    <property type="match status" value="1"/>
</dbReference>
<dbReference type="AlphaFoldDB" id="A0A9E2L7K3"/>
<name>A0A9E2L7K3_9BACT</name>
<dbReference type="InterPro" id="IPR036909">
    <property type="entry name" value="Cyt_c-like_dom_sf"/>
</dbReference>
<accession>A0A9E2L7K3</accession>
<proteinExistence type="predicted"/>
<evidence type="ECO:0000313" key="1">
    <source>
        <dbReference type="EMBL" id="MBU3854011.1"/>
    </source>
</evidence>
<gene>
    <name evidence="1" type="ORF">H9789_09425</name>
</gene>
<sequence length="256" mass="28330">MKHDSEISSRNIIRRFWKTTVAVSRIRKTSAAVLSVLCFTACDSGDIIPKEDTGNKEIVATVSFTHVETIPAVRERKLAFMSYTNPGDEQPNRMHVITTAQEGAPTELSLTQVPDDTRQVVLALVDQDNQIIYPFFEKEISSSSDRVDLGAVTVNLIAYDRVQKQLFNQSCLDCHSGGNLSRGLNLGEGQSYRAIVNVESKVPGMPIVKPGDVESSLIVKQLTDYNTGSFHTTLTTMKDNDITLLKEWIRNGAPVN</sequence>
<dbReference type="EMBL" id="JAHLFU010000197">
    <property type="protein sequence ID" value="MBU3854011.1"/>
    <property type="molecule type" value="Genomic_DNA"/>
</dbReference>
<reference evidence="1" key="2">
    <citation type="submission" date="2021-04" db="EMBL/GenBank/DDBJ databases">
        <authorList>
            <person name="Gilroy R."/>
        </authorList>
    </citation>
    <scope>NUCLEOTIDE SEQUENCE</scope>
    <source>
        <strain evidence="1">G3-2149</strain>
    </source>
</reference>
<dbReference type="GO" id="GO:0020037">
    <property type="term" value="F:heme binding"/>
    <property type="evidence" value="ECO:0007669"/>
    <property type="project" value="InterPro"/>
</dbReference>
<comment type="caution">
    <text evidence="1">The sequence shown here is derived from an EMBL/GenBank/DDBJ whole genome shotgun (WGS) entry which is preliminary data.</text>
</comment>
<dbReference type="Proteomes" id="UP000823865">
    <property type="component" value="Unassembled WGS sequence"/>
</dbReference>
<reference evidence="1" key="1">
    <citation type="journal article" date="2021" name="PeerJ">
        <title>Extensive microbial diversity within the chicken gut microbiome revealed by metagenomics and culture.</title>
        <authorList>
            <person name="Gilroy R."/>
            <person name="Ravi A."/>
            <person name="Getino M."/>
            <person name="Pursley I."/>
            <person name="Horton D.L."/>
            <person name="Alikhan N.F."/>
            <person name="Baker D."/>
            <person name="Gharbi K."/>
            <person name="Hall N."/>
            <person name="Watson M."/>
            <person name="Adriaenssens E.M."/>
            <person name="Foster-Nyarko E."/>
            <person name="Jarju S."/>
            <person name="Secka A."/>
            <person name="Antonio M."/>
            <person name="Oren A."/>
            <person name="Chaudhuri R.R."/>
            <person name="La Ragione R."/>
            <person name="Hildebrand F."/>
            <person name="Pallen M.J."/>
        </authorList>
    </citation>
    <scope>NUCLEOTIDE SEQUENCE</scope>
    <source>
        <strain evidence="1">G3-2149</strain>
    </source>
</reference>
<evidence type="ECO:0008006" key="3">
    <source>
        <dbReference type="Google" id="ProtNLM"/>
    </source>
</evidence>
<protein>
    <recommendedName>
        <fullName evidence="3">Cytochrome c domain-containing protein</fullName>
    </recommendedName>
</protein>
<dbReference type="GO" id="GO:0009055">
    <property type="term" value="F:electron transfer activity"/>
    <property type="evidence" value="ECO:0007669"/>
    <property type="project" value="InterPro"/>
</dbReference>
<evidence type="ECO:0000313" key="2">
    <source>
        <dbReference type="Proteomes" id="UP000823865"/>
    </source>
</evidence>